<dbReference type="Proteomes" id="UP000092666">
    <property type="component" value="Unassembled WGS sequence"/>
</dbReference>
<evidence type="ECO:0000313" key="3">
    <source>
        <dbReference type="Proteomes" id="UP000092666"/>
    </source>
</evidence>
<protein>
    <submittedName>
        <fullName evidence="2">Uncharacterized protein</fullName>
    </submittedName>
</protein>
<feature type="compositionally biased region" description="Basic and acidic residues" evidence="1">
    <location>
        <begin position="268"/>
        <end position="278"/>
    </location>
</feature>
<evidence type="ECO:0000256" key="1">
    <source>
        <dbReference type="SAM" id="MobiDB-lite"/>
    </source>
</evidence>
<reference evidence="2 3" key="1">
    <citation type="submission" date="2013-07" db="EMBL/GenBank/DDBJ databases">
        <title>The Genome Sequence of Cryptococcus heveanensis BCC8398.</title>
        <authorList>
            <consortium name="The Broad Institute Genome Sequencing Platform"/>
            <person name="Cuomo C."/>
            <person name="Litvintseva A."/>
            <person name="Chen Y."/>
            <person name="Heitman J."/>
            <person name="Sun S."/>
            <person name="Springer D."/>
            <person name="Dromer F."/>
            <person name="Young S.K."/>
            <person name="Zeng Q."/>
            <person name="Gargeya S."/>
            <person name="Fitzgerald M."/>
            <person name="Abouelleil A."/>
            <person name="Alvarado L."/>
            <person name="Berlin A.M."/>
            <person name="Chapman S.B."/>
            <person name="Dewar J."/>
            <person name="Goldberg J."/>
            <person name="Griggs A."/>
            <person name="Gujja S."/>
            <person name="Hansen M."/>
            <person name="Howarth C."/>
            <person name="Imamovic A."/>
            <person name="Larimer J."/>
            <person name="McCowan C."/>
            <person name="Murphy C."/>
            <person name="Pearson M."/>
            <person name="Priest M."/>
            <person name="Roberts A."/>
            <person name="Saif S."/>
            <person name="Shea T."/>
            <person name="Sykes S."/>
            <person name="Wortman J."/>
            <person name="Nusbaum C."/>
            <person name="Birren B."/>
        </authorList>
    </citation>
    <scope>NUCLEOTIDE SEQUENCE [LARGE SCALE GENOMIC DNA]</scope>
    <source>
        <strain evidence="2 3">BCC8398</strain>
    </source>
</reference>
<sequence length="288" mass="32688">MFDLSERCCEKPEVYDLLGELYSRKLVLKGITIRCIKGLPLSIPHGIFEGVEELTLIASSQFLTDWGGNLDKGLNTFADIWRVPRDPDDWQLRQANLVLFEDGPQHQWTMKTVFWSRRSRSTPSYTFENAKLLVFGKLIVKCPKDAILNIVNAGSLGPATVKLKLKRASESSGISSITEDGYPEERSTHTYEAIAAAYKRLVKDRALKEVPAAIGRKRKRRRYGLGDDTAEAEQAAREKVEEAFKRVRWLTMKDHLRQNRLEGGVRLRGSEGMAERRSIQARATTVHL</sequence>
<evidence type="ECO:0000313" key="2">
    <source>
        <dbReference type="EMBL" id="OCF37359.1"/>
    </source>
</evidence>
<keyword evidence="3" id="KW-1185">Reference proteome</keyword>
<proteinExistence type="predicted"/>
<reference evidence="3" key="2">
    <citation type="submission" date="2013-12" db="EMBL/GenBank/DDBJ databases">
        <title>Evolution of pathogenesis and genome organization in the Tremellales.</title>
        <authorList>
            <person name="Cuomo C."/>
            <person name="Litvintseva A."/>
            <person name="Heitman J."/>
            <person name="Chen Y."/>
            <person name="Sun S."/>
            <person name="Springer D."/>
            <person name="Dromer F."/>
            <person name="Young S."/>
            <person name="Zeng Q."/>
            <person name="Chapman S."/>
            <person name="Gujja S."/>
            <person name="Saif S."/>
            <person name="Birren B."/>
        </authorList>
    </citation>
    <scope>NUCLEOTIDE SEQUENCE [LARGE SCALE GENOMIC DNA]</scope>
    <source>
        <strain evidence="3">BCC8398</strain>
    </source>
</reference>
<gene>
    <name evidence="2" type="ORF">I316_00480</name>
</gene>
<accession>A0A1B9H257</accession>
<dbReference type="EMBL" id="KV700122">
    <property type="protein sequence ID" value="OCF37359.1"/>
    <property type="molecule type" value="Genomic_DNA"/>
</dbReference>
<feature type="region of interest" description="Disordered" evidence="1">
    <location>
        <begin position="268"/>
        <end position="288"/>
    </location>
</feature>
<organism evidence="2 3">
    <name type="scientific">Kwoniella heveanensis BCC8398</name>
    <dbReference type="NCBI Taxonomy" id="1296120"/>
    <lineage>
        <taxon>Eukaryota</taxon>
        <taxon>Fungi</taxon>
        <taxon>Dikarya</taxon>
        <taxon>Basidiomycota</taxon>
        <taxon>Agaricomycotina</taxon>
        <taxon>Tremellomycetes</taxon>
        <taxon>Tremellales</taxon>
        <taxon>Cryptococcaceae</taxon>
        <taxon>Kwoniella</taxon>
    </lineage>
</organism>
<name>A0A1B9H257_9TREE</name>
<dbReference type="AlphaFoldDB" id="A0A1B9H257"/>